<keyword evidence="5" id="KW-0472">Membrane</keyword>
<dbReference type="GO" id="GO:0007264">
    <property type="term" value="P:small GTPase-mediated signal transduction"/>
    <property type="evidence" value="ECO:0007669"/>
    <property type="project" value="InterPro"/>
</dbReference>
<keyword evidence="2" id="KW-0488">Methylation</keyword>
<dbReference type="InterPro" id="IPR003578">
    <property type="entry name" value="Small_GTPase_Rho"/>
</dbReference>
<evidence type="ECO:0000256" key="4">
    <source>
        <dbReference type="ARBA" id="ARBA00023134"/>
    </source>
</evidence>
<dbReference type="Proteomes" id="UP000465221">
    <property type="component" value="Unassembled WGS sequence"/>
</dbReference>
<keyword evidence="4" id="KW-0342">GTP-binding</keyword>
<reference evidence="6 7" key="1">
    <citation type="submission" date="2020-01" db="EMBL/GenBank/DDBJ databases">
        <title>Draft genome sequence of Aspergillus udagawae IFM 46972.</title>
        <authorList>
            <person name="Takahashi H."/>
            <person name="Yaguchi T."/>
        </authorList>
    </citation>
    <scope>NUCLEOTIDE SEQUENCE [LARGE SCALE GENOMIC DNA]</scope>
    <source>
        <strain evidence="6 7">IFM 46972</strain>
    </source>
</reference>
<gene>
    <name evidence="6" type="ORF">IFM46972_01283</name>
</gene>
<dbReference type="Pfam" id="PF00071">
    <property type="entry name" value="Ras"/>
    <property type="match status" value="1"/>
</dbReference>
<dbReference type="FunFam" id="3.40.50.300:FF:002060">
    <property type="entry name" value="Rho family GTPase"/>
    <property type="match status" value="1"/>
</dbReference>
<evidence type="ECO:0000256" key="2">
    <source>
        <dbReference type="ARBA" id="ARBA00022481"/>
    </source>
</evidence>
<dbReference type="PROSITE" id="PS51421">
    <property type="entry name" value="RAS"/>
    <property type="match status" value="1"/>
</dbReference>
<evidence type="ECO:0000256" key="1">
    <source>
        <dbReference type="ARBA" id="ARBA00004370"/>
    </source>
</evidence>
<proteinExistence type="predicted"/>
<protein>
    <submittedName>
        <fullName evidence="6">Uncharacterized protein</fullName>
    </submittedName>
</protein>
<evidence type="ECO:0000256" key="5">
    <source>
        <dbReference type="ARBA" id="ARBA00023136"/>
    </source>
</evidence>
<dbReference type="NCBIfam" id="TIGR00231">
    <property type="entry name" value="small_GTP"/>
    <property type="match status" value="1"/>
</dbReference>
<dbReference type="SMART" id="SM00175">
    <property type="entry name" value="RAB"/>
    <property type="match status" value="1"/>
</dbReference>
<dbReference type="GO" id="GO:0003924">
    <property type="term" value="F:GTPase activity"/>
    <property type="evidence" value="ECO:0007669"/>
    <property type="project" value="InterPro"/>
</dbReference>
<dbReference type="PANTHER" id="PTHR24072">
    <property type="entry name" value="RHO FAMILY GTPASE"/>
    <property type="match status" value="1"/>
</dbReference>
<dbReference type="InterPro" id="IPR005225">
    <property type="entry name" value="Small_GTP-bd"/>
</dbReference>
<evidence type="ECO:0000256" key="3">
    <source>
        <dbReference type="ARBA" id="ARBA00022741"/>
    </source>
</evidence>
<evidence type="ECO:0000313" key="6">
    <source>
        <dbReference type="EMBL" id="GFF25100.1"/>
    </source>
</evidence>
<dbReference type="GO" id="GO:0005525">
    <property type="term" value="F:GTP binding"/>
    <property type="evidence" value="ECO:0007669"/>
    <property type="project" value="UniProtKB-KW"/>
</dbReference>
<dbReference type="SMART" id="SM00174">
    <property type="entry name" value="RHO"/>
    <property type="match status" value="1"/>
</dbReference>
<dbReference type="PROSITE" id="PS51419">
    <property type="entry name" value="RAB"/>
    <property type="match status" value="1"/>
</dbReference>
<evidence type="ECO:0000313" key="7">
    <source>
        <dbReference type="Proteomes" id="UP000465221"/>
    </source>
</evidence>
<sequence length="186" mass="21390">MSEGAKVVKCVLLGDNGVGKTTLLTRYVTNQFCTPNCRVFDYCAVDASVDGQFYSLALWDTWNDEERNRLRRLVYPNTDVFLICFSVVNRESFSNVEYYWFDELRRCCPGVPWLLVGTQIDARDDDSSIRVKEDWRRHVTCQEGERMARKLGAAGYIECSALNQFNVKELFQKVGGSESVAHPIYR</sequence>
<dbReference type="InterPro" id="IPR027417">
    <property type="entry name" value="P-loop_NTPase"/>
</dbReference>
<comment type="subcellular location">
    <subcellularLocation>
        <location evidence="1">Membrane</location>
    </subcellularLocation>
</comment>
<dbReference type="CDD" id="cd00157">
    <property type="entry name" value="Rho"/>
    <property type="match status" value="1"/>
</dbReference>
<name>A0A8H3RHW4_9EURO</name>
<keyword evidence="3" id="KW-0547">Nucleotide-binding</keyword>
<comment type="caution">
    <text evidence="6">The sequence shown here is derived from an EMBL/GenBank/DDBJ whole genome shotgun (WGS) entry which is preliminary data.</text>
</comment>
<dbReference type="GO" id="GO:0016020">
    <property type="term" value="C:membrane"/>
    <property type="evidence" value="ECO:0007669"/>
    <property type="project" value="UniProtKB-SubCell"/>
</dbReference>
<dbReference type="PRINTS" id="PR00449">
    <property type="entry name" value="RASTRNSFRMNG"/>
</dbReference>
<dbReference type="AlphaFoldDB" id="A0A8H3RHW4"/>
<dbReference type="PROSITE" id="PS51420">
    <property type="entry name" value="RHO"/>
    <property type="match status" value="1"/>
</dbReference>
<dbReference type="InterPro" id="IPR001806">
    <property type="entry name" value="Small_GTPase"/>
</dbReference>
<accession>A0A8H3RHW4</accession>
<dbReference type="EMBL" id="BLKC01000006">
    <property type="protein sequence ID" value="GFF25100.1"/>
    <property type="molecule type" value="Genomic_DNA"/>
</dbReference>
<organism evidence="6 7">
    <name type="scientific">Aspergillus udagawae</name>
    <dbReference type="NCBI Taxonomy" id="91492"/>
    <lineage>
        <taxon>Eukaryota</taxon>
        <taxon>Fungi</taxon>
        <taxon>Dikarya</taxon>
        <taxon>Ascomycota</taxon>
        <taxon>Pezizomycotina</taxon>
        <taxon>Eurotiomycetes</taxon>
        <taxon>Eurotiomycetidae</taxon>
        <taxon>Eurotiales</taxon>
        <taxon>Aspergillaceae</taxon>
        <taxon>Aspergillus</taxon>
        <taxon>Aspergillus subgen. Fumigati</taxon>
    </lineage>
</organism>
<dbReference type="SMART" id="SM00173">
    <property type="entry name" value="RAS"/>
    <property type="match status" value="1"/>
</dbReference>
<dbReference type="Gene3D" id="3.40.50.300">
    <property type="entry name" value="P-loop containing nucleotide triphosphate hydrolases"/>
    <property type="match status" value="1"/>
</dbReference>
<dbReference type="SUPFAM" id="SSF52540">
    <property type="entry name" value="P-loop containing nucleoside triphosphate hydrolases"/>
    <property type="match status" value="1"/>
</dbReference>